<feature type="signal peptide" evidence="1">
    <location>
        <begin position="1"/>
        <end position="22"/>
    </location>
</feature>
<sequence length="292" mass="30919">MNKLTKTLAGLALAGSVVSVSADPLFVDYENDGTTSDIFTSFVFNTFNPTSAYLDLDGSGVIGNGSYVFDSGSGTIGGLSPLAFPLSDDSFNDTWGLRFEYELFGFTALASDANNNNIFDEADGDQLAAGFIDGYINFSYTNGGTQVGEVLSIEVTSSAYNINQGLNFTVFGEPVSATNLINTVQSFDGMTGLGDLLNSPNSDDYGLGAFATLKILDATQAPVVEPGYTVSVFQQDIIDQYGIPVTADSQWLTRETTVDSSNLYVTASSPTNAALMGLCLLGLGFSRRFTKK</sequence>
<gene>
    <name evidence="2" type="ORF">ALFOR1_40167</name>
</gene>
<evidence type="ECO:0008006" key="4">
    <source>
        <dbReference type="Google" id="ProtNLM"/>
    </source>
</evidence>
<proteinExistence type="predicted"/>
<name>A0A6T9Y3I4_ALTMA</name>
<feature type="chain" id="PRO_5029756129" description="PEP-CTERM sorting domain-containing protein" evidence="1">
    <location>
        <begin position="23"/>
        <end position="292"/>
    </location>
</feature>
<dbReference type="RefSeq" id="WP_179984093.1">
    <property type="nucleotide sequence ID" value="NZ_LR812090.1"/>
</dbReference>
<dbReference type="Proteomes" id="UP000509458">
    <property type="component" value="Chromosome"/>
</dbReference>
<keyword evidence="1" id="KW-0732">Signal</keyword>
<organism evidence="2 3">
    <name type="scientific">Alteromonas macleodii</name>
    <name type="common">Pseudoalteromonas macleodii</name>
    <dbReference type="NCBI Taxonomy" id="28108"/>
    <lineage>
        <taxon>Bacteria</taxon>
        <taxon>Pseudomonadati</taxon>
        <taxon>Pseudomonadota</taxon>
        <taxon>Gammaproteobacteria</taxon>
        <taxon>Alteromonadales</taxon>
        <taxon>Alteromonadaceae</taxon>
        <taxon>Alteromonas/Salinimonas group</taxon>
        <taxon>Alteromonas</taxon>
    </lineage>
</organism>
<dbReference type="EMBL" id="LR812090">
    <property type="protein sequence ID" value="CAB9494796.1"/>
    <property type="molecule type" value="Genomic_DNA"/>
</dbReference>
<accession>A0A6T9Y3I4</accession>
<evidence type="ECO:0000313" key="2">
    <source>
        <dbReference type="EMBL" id="CAB9494796.1"/>
    </source>
</evidence>
<reference evidence="2 3" key="1">
    <citation type="submission" date="2020-06" db="EMBL/GenBank/DDBJ databases">
        <authorList>
            <person name="Duchaud E."/>
        </authorList>
    </citation>
    <scope>NUCLEOTIDE SEQUENCE [LARGE SCALE GENOMIC DNA]</scope>
    <source>
        <strain evidence="2">Alteromonas fortis</strain>
    </source>
</reference>
<evidence type="ECO:0000313" key="3">
    <source>
        <dbReference type="Proteomes" id="UP000509458"/>
    </source>
</evidence>
<evidence type="ECO:0000256" key="1">
    <source>
        <dbReference type="SAM" id="SignalP"/>
    </source>
</evidence>
<dbReference type="AlphaFoldDB" id="A0A6T9Y3I4"/>
<protein>
    <recommendedName>
        <fullName evidence="4">PEP-CTERM sorting domain-containing protein</fullName>
    </recommendedName>
</protein>